<name>A0A2Z4FPV6_9DELT</name>
<proteinExistence type="predicted"/>
<protein>
    <submittedName>
        <fullName evidence="2">Uncharacterized protein</fullName>
    </submittedName>
</protein>
<gene>
    <name evidence="2" type="ORF">DN745_17335</name>
</gene>
<reference evidence="2 3" key="1">
    <citation type="submission" date="2018-06" db="EMBL/GenBank/DDBJ databases">
        <title>Lujinxingia sediminis gen. nov. sp. nov., a new facultative anaerobic member of the class Deltaproteobacteria, and proposal of Lujinxingaceae fam. nov.</title>
        <authorList>
            <person name="Guo L.-Y."/>
            <person name="Li C.-M."/>
            <person name="Wang S."/>
            <person name="Du Z.-J."/>
        </authorList>
    </citation>
    <scope>NUCLEOTIDE SEQUENCE [LARGE SCALE GENOMIC DNA]</scope>
    <source>
        <strain evidence="2 3">FA350</strain>
    </source>
</reference>
<accession>A0A2Z4FPV6</accession>
<organism evidence="2 3">
    <name type="scientific">Bradymonas sediminis</name>
    <dbReference type="NCBI Taxonomy" id="1548548"/>
    <lineage>
        <taxon>Bacteria</taxon>
        <taxon>Deltaproteobacteria</taxon>
        <taxon>Bradymonadales</taxon>
        <taxon>Bradymonadaceae</taxon>
        <taxon>Bradymonas</taxon>
    </lineage>
</organism>
<evidence type="ECO:0000313" key="2">
    <source>
        <dbReference type="EMBL" id="AWV90993.1"/>
    </source>
</evidence>
<dbReference type="NCBIfam" id="TIGR03901">
    <property type="entry name" value="MYXO-CTERM"/>
    <property type="match status" value="1"/>
</dbReference>
<keyword evidence="3" id="KW-1185">Reference proteome</keyword>
<dbReference type="NCBIfam" id="TIGR03382">
    <property type="entry name" value="GC_trans_RRR"/>
    <property type="match status" value="1"/>
</dbReference>
<dbReference type="Proteomes" id="UP000249799">
    <property type="component" value="Chromosome"/>
</dbReference>
<sequence>MEGNLKLGELIGSFSQNPTSEVAILAKLADMATVDTGLNLGLRIGAQPTEFGRCVPIDPTARPSFDAIPPSPELLADVTPNGDPFMLGIGVHKRALEHVLWSTWGGGALCMKLDSAQISQLSTDTLGLLLPSIKDLAGSGASTFLQIAPQTAPAITLGANTVTETADGYTIDEALMNLDWKDLDLHFYVYANDRYVRAFSLRTDLLLPIALASDGQGSIIPVLGDMENAVTNVRPMQTELLKEDPQVLIDLIPTLVGMALPSLAGSISQPIELPEVFGYRIAMEQKNITSIDNKTMLGIFAELVPVTQPLGIQFNSRILGHQLDLSQTTEAGVPRPVLTLNVMADLPDFMPADAAMDIEYSWRVNGGIWSLYQSSETLEIRDPMLVLQGKHRVEVRARFRGDHRSTEPVPSMVIVDVDYTAPTLEISRQNAIVNLLATDAIDTAEQLQFRHRIVSHELTSEWSAWGSTRAINLLEMDAPARFTLIAEARDRAGHVAQQEQEIAWDRRESALNSVDDTTTGTTPANESKSGGCSATGDQSPMGSLAGALALLGGLFFARRKRLSGRAASLMLAFLAVATLGLTGCDDDASQKNLVEGGDCDPVCTGDDICVDGTCQAPEEDACTSADDCGACENGGVAVCNDDGTCGCTEACPTELPDPCAQTTCDPGFEPSATSAGTMDPATCEVSGAVCDCVALPPLSLGVHGLYASVAERGEVRATAVYNKTYGDLMVATLSATGEPTWYFVDGLPETGPVTGALDGPRGGIATRGPKVGTHTAIGIDANDTLHVLYRDEDNSSLKYARGTKAGDAYTFETKTLNEDGDSGFYSSVLVADGVVHAVYSVTNFEDPTDGWQTQMRSINFAIDAPMDQLEPAADLVATAANHDPCGNSCVGTEVCVTSQTPAACVIKTRDCSATCDDGFACIDGTCETIFVSQAKEYPLMTGLFSQLSSTDTGIAVTFYDHINQQVGWAKRNDQTWDAAQFLGNTSGPYVSGAFDANGQLHLAYMDPVAQQLLYEQVGNGTPEVVADGARDTVNGYILADIGEDVDLRLLADGSVELLYQDATAHTLVLATRDPAGAWTSTTLSEPGSPYTGAHGFFATMVREPSTSSLAVDFVLNQQADPTVGQPEFHTLP</sequence>
<dbReference type="InterPro" id="IPR024038">
    <property type="entry name" value="MYXO-CTERM"/>
</dbReference>
<dbReference type="Gene3D" id="3.15.20.10">
    <property type="entry name" value="Bactericidal permeability-increasing protein, domain 2"/>
    <property type="match status" value="1"/>
</dbReference>
<dbReference type="AlphaFoldDB" id="A0A2Z4FPV6"/>
<dbReference type="OrthoDB" id="5476000at2"/>
<dbReference type="NCBIfam" id="TIGR01167">
    <property type="entry name" value="LPXTG_anchor"/>
    <property type="match status" value="1"/>
</dbReference>
<evidence type="ECO:0000256" key="1">
    <source>
        <dbReference type="SAM" id="MobiDB-lite"/>
    </source>
</evidence>
<dbReference type="EMBL" id="CP030032">
    <property type="protein sequence ID" value="AWV90993.1"/>
    <property type="molecule type" value="Genomic_DNA"/>
</dbReference>
<dbReference type="KEGG" id="bsed:DN745_17335"/>
<dbReference type="InterPro" id="IPR017756">
    <property type="entry name" value="TM_Gly-Cys-Arg_CS"/>
</dbReference>
<evidence type="ECO:0000313" key="3">
    <source>
        <dbReference type="Proteomes" id="UP000249799"/>
    </source>
</evidence>
<feature type="region of interest" description="Disordered" evidence="1">
    <location>
        <begin position="506"/>
        <end position="537"/>
    </location>
</feature>
<feature type="compositionally biased region" description="Polar residues" evidence="1">
    <location>
        <begin position="510"/>
        <end position="537"/>
    </location>
</feature>